<sequence>MEKHSQFSSRSLPGSRSEGLPVHRARGLQPTEFIERSWPWALGGAILCLAVTTLLKWPHSAVPSRFFLAFGFIAVWRYSWGTLHFIRGLLYLGFVFPRRRAAAAALGPAHPIEHIFGVICSFRIPETQFRAVYRSLIANCISSAIPATLVASVTSDRDCAILAELLEEAGNPEALRIIVQFQRGDGKREAMAMALRAIAREQPSRNSVTVLLDGDVVLSPCALAKCIDFMAANPKLAAVTTNNDAKVEGGNLVRHWYQLRFAQRHLLMSSLSLSGRLLVLTGRFSLYRTSEVIKPAFINIIERDSISHWLHGRIKLLSGDDKSAWHQVLKDGGRMAYLPDVLATSFEAMPGNRGFVAESTSLMMRWFGNMRRENGRAIGLGVKRCGPFLWWCLVDQRISPWTTQLGCAMAIVTLLRGHPDLLIICAAWVVMSRTILSAAYGAIYGGFHPAWPMLLLYTQYWGSALKIYMAFHPYLQSWTRQGISRKESSKPARLAATCLHLFSIFFIAVAAVSVARFMGES</sequence>
<evidence type="ECO:0000256" key="7">
    <source>
        <dbReference type="SAM" id="Phobius"/>
    </source>
</evidence>
<organism evidence="8 9">
    <name type="scientific">Mesorhizobium denitrificans</name>
    <dbReference type="NCBI Taxonomy" id="2294114"/>
    <lineage>
        <taxon>Bacteria</taxon>
        <taxon>Pseudomonadati</taxon>
        <taxon>Pseudomonadota</taxon>
        <taxon>Alphaproteobacteria</taxon>
        <taxon>Hyphomicrobiales</taxon>
        <taxon>Phyllobacteriaceae</taxon>
        <taxon>Mesorhizobium</taxon>
    </lineage>
</organism>
<evidence type="ECO:0000256" key="4">
    <source>
        <dbReference type="ARBA" id="ARBA00022679"/>
    </source>
</evidence>
<feature type="compositionally biased region" description="Polar residues" evidence="6">
    <location>
        <begin position="1"/>
        <end position="14"/>
    </location>
</feature>
<dbReference type="SUPFAM" id="SSF53448">
    <property type="entry name" value="Nucleotide-diphospho-sugar transferases"/>
    <property type="match status" value="1"/>
</dbReference>
<evidence type="ECO:0000256" key="3">
    <source>
        <dbReference type="ARBA" id="ARBA00022676"/>
    </source>
</evidence>
<dbReference type="AlphaFoldDB" id="A0A371XEN7"/>
<evidence type="ECO:0000256" key="5">
    <source>
        <dbReference type="ARBA" id="ARBA00023136"/>
    </source>
</evidence>
<proteinExistence type="predicted"/>
<feature type="transmembrane region" description="Helical" evidence="7">
    <location>
        <begin position="492"/>
        <end position="515"/>
    </location>
</feature>
<dbReference type="GO" id="GO:0050501">
    <property type="term" value="F:hyaluronan synthase activity"/>
    <property type="evidence" value="ECO:0007669"/>
    <property type="project" value="TreeGrafter"/>
</dbReference>
<comment type="subcellular location">
    <subcellularLocation>
        <location evidence="1">Cell membrane</location>
    </subcellularLocation>
</comment>
<keyword evidence="7" id="KW-0812">Transmembrane</keyword>
<keyword evidence="4" id="KW-0808">Transferase</keyword>
<dbReference type="PANTHER" id="PTHR22913">
    <property type="entry name" value="HYALURONAN SYNTHASE"/>
    <property type="match status" value="1"/>
</dbReference>
<dbReference type="Gene3D" id="3.90.550.10">
    <property type="entry name" value="Spore Coat Polysaccharide Biosynthesis Protein SpsA, Chain A"/>
    <property type="match status" value="1"/>
</dbReference>
<feature type="transmembrane region" description="Helical" evidence="7">
    <location>
        <begin position="67"/>
        <end position="90"/>
    </location>
</feature>
<comment type="caution">
    <text evidence="8">The sequence shown here is derived from an EMBL/GenBank/DDBJ whole genome shotgun (WGS) entry which is preliminary data.</text>
</comment>
<feature type="transmembrane region" description="Helical" evidence="7">
    <location>
        <begin position="421"/>
        <end position="444"/>
    </location>
</feature>
<keyword evidence="5 7" id="KW-0472">Membrane</keyword>
<name>A0A371XEN7_9HYPH</name>
<protein>
    <submittedName>
        <fullName evidence="8">Alginate biosynthesis protein Alg8</fullName>
    </submittedName>
</protein>
<dbReference type="GO" id="GO:0030213">
    <property type="term" value="P:hyaluronan biosynthetic process"/>
    <property type="evidence" value="ECO:0007669"/>
    <property type="project" value="TreeGrafter"/>
</dbReference>
<keyword evidence="9" id="KW-1185">Reference proteome</keyword>
<dbReference type="EMBL" id="QURN01000006">
    <property type="protein sequence ID" value="RFC67700.1"/>
    <property type="molecule type" value="Genomic_DNA"/>
</dbReference>
<evidence type="ECO:0000313" key="9">
    <source>
        <dbReference type="Proteomes" id="UP000262379"/>
    </source>
</evidence>
<feature type="transmembrane region" description="Helical" evidence="7">
    <location>
        <begin position="450"/>
        <end position="471"/>
    </location>
</feature>
<feature type="region of interest" description="Disordered" evidence="6">
    <location>
        <begin position="1"/>
        <end position="22"/>
    </location>
</feature>
<feature type="transmembrane region" description="Helical" evidence="7">
    <location>
        <begin position="38"/>
        <end position="55"/>
    </location>
</feature>
<keyword evidence="2" id="KW-1003">Cell membrane</keyword>
<keyword evidence="7" id="KW-1133">Transmembrane helix</keyword>
<dbReference type="GO" id="GO:0085029">
    <property type="term" value="P:extracellular matrix assembly"/>
    <property type="evidence" value="ECO:0007669"/>
    <property type="project" value="TreeGrafter"/>
</dbReference>
<evidence type="ECO:0000256" key="2">
    <source>
        <dbReference type="ARBA" id="ARBA00022475"/>
    </source>
</evidence>
<keyword evidence="3" id="KW-0328">Glycosyltransferase</keyword>
<evidence type="ECO:0000256" key="1">
    <source>
        <dbReference type="ARBA" id="ARBA00004236"/>
    </source>
</evidence>
<dbReference type="GO" id="GO:0005886">
    <property type="term" value="C:plasma membrane"/>
    <property type="evidence" value="ECO:0007669"/>
    <property type="project" value="UniProtKB-SubCell"/>
</dbReference>
<accession>A0A371XEN7</accession>
<dbReference type="InterPro" id="IPR029044">
    <property type="entry name" value="Nucleotide-diphossugar_trans"/>
</dbReference>
<evidence type="ECO:0000256" key="6">
    <source>
        <dbReference type="SAM" id="MobiDB-lite"/>
    </source>
</evidence>
<dbReference type="Proteomes" id="UP000262379">
    <property type="component" value="Unassembled WGS sequence"/>
</dbReference>
<gene>
    <name evidence="8" type="ORF">DY251_08845</name>
</gene>
<evidence type="ECO:0000313" key="8">
    <source>
        <dbReference type="EMBL" id="RFC67700.1"/>
    </source>
</evidence>
<dbReference type="Pfam" id="PF13641">
    <property type="entry name" value="Glyco_tranf_2_3"/>
    <property type="match status" value="1"/>
</dbReference>
<dbReference type="PANTHER" id="PTHR22913:SF12">
    <property type="entry name" value="MANNURONAN SYNTHASE"/>
    <property type="match status" value="1"/>
</dbReference>
<reference evidence="9" key="1">
    <citation type="submission" date="2018-08" db="EMBL/GenBank/DDBJ databases">
        <authorList>
            <person name="Im W.T."/>
        </authorList>
    </citation>
    <scope>NUCLEOTIDE SEQUENCE [LARGE SCALE GENOMIC DNA]</scope>
    <source>
        <strain evidence="9">LA-28</strain>
    </source>
</reference>